<sequence length="164" mass="17351">MSTEPRKTADAHPQAPSCPDGAVSVLSPGEQTVVQVLRLICLSYARPQSHAWEQALLTAQAGFGAGLGGEVAVAVVRLMRAIRAVRQTTFRFRDPGCPCCRTSLSDQEGRVLAMVRAALADPVHPALIDALILCEGGPANRVLLEADRLAGLLHRHSAANQQAA</sequence>
<dbReference type="OrthoDB" id="7691213at2"/>
<feature type="compositionally biased region" description="Basic and acidic residues" evidence="1">
    <location>
        <begin position="1"/>
        <end position="10"/>
    </location>
</feature>
<reference evidence="3" key="1">
    <citation type="submission" date="2015-08" db="EMBL/GenBank/DDBJ databases">
        <authorList>
            <person name="Varghese N."/>
        </authorList>
    </citation>
    <scope>NUCLEOTIDE SEQUENCE [LARGE SCALE GENOMIC DNA]</scope>
    <source>
        <strain evidence="3">DSM 23407</strain>
    </source>
</reference>
<dbReference type="Proteomes" id="UP000183900">
    <property type="component" value="Unassembled WGS sequence"/>
</dbReference>
<dbReference type="RefSeq" id="WP_055457014.1">
    <property type="nucleotide sequence ID" value="NZ_CYHE01000018.1"/>
</dbReference>
<dbReference type="AlphaFoldDB" id="A0A0K6IBC3"/>
<gene>
    <name evidence="2" type="ORF">Ga0061067_11859</name>
</gene>
<keyword evidence="3" id="KW-1185">Reference proteome</keyword>
<evidence type="ECO:0000313" key="2">
    <source>
        <dbReference type="EMBL" id="CUB00440.1"/>
    </source>
</evidence>
<evidence type="ECO:0000256" key="1">
    <source>
        <dbReference type="SAM" id="MobiDB-lite"/>
    </source>
</evidence>
<dbReference type="EMBL" id="CYHE01000018">
    <property type="protein sequence ID" value="CUB00440.1"/>
    <property type="molecule type" value="Genomic_DNA"/>
</dbReference>
<protein>
    <submittedName>
        <fullName evidence="2">Uncharacterized protein</fullName>
    </submittedName>
</protein>
<name>A0A0K6IBC3_9HYPH</name>
<proteinExistence type="predicted"/>
<organism evidence="2 3">
    <name type="scientific">Pannonibacter indicus</name>
    <dbReference type="NCBI Taxonomy" id="466044"/>
    <lineage>
        <taxon>Bacteria</taxon>
        <taxon>Pseudomonadati</taxon>
        <taxon>Pseudomonadota</taxon>
        <taxon>Alphaproteobacteria</taxon>
        <taxon>Hyphomicrobiales</taxon>
        <taxon>Stappiaceae</taxon>
        <taxon>Pannonibacter</taxon>
    </lineage>
</organism>
<accession>A0A0K6IBC3</accession>
<evidence type="ECO:0000313" key="3">
    <source>
        <dbReference type="Proteomes" id="UP000183900"/>
    </source>
</evidence>
<feature type="region of interest" description="Disordered" evidence="1">
    <location>
        <begin position="1"/>
        <end position="21"/>
    </location>
</feature>